<dbReference type="OrthoDB" id="9808753at2"/>
<dbReference type="EMBL" id="LT899436">
    <property type="protein sequence ID" value="SNR13830.1"/>
    <property type="molecule type" value="Genomic_DNA"/>
</dbReference>
<sequence length="423" mass="46790">MKTTKQLLVFSLSLFSLLITNKVNAQKDKEFRNIKVRDIFARGHLYFYALEGNKKSGTAYVQARDKSNYTNIAMQIRSQYRGQIRNAIRIGAEGNTTVQQNLTIAQALDIKGNTFMKNGLYFSAQEGFGQSGTAFLEAKDNSGNSSIGLQLRAQNNGVSIDAFKINPDGNIGIGIVDPQAKLDVLGNVKISGNTTLTNDANLEVSGDLTISGSTNLTEEVNLEKGIKVKGNISSLGALDIQNEINFSNVLNSQQVLVNKGVDFRLSNIESSHFSVKNAFGSDALYVKTDGKVGFGAINPNNITEQVHVAGRIKATGFIADASSFPDYVFAKDYKLMPLKEVKNYTDENHHLPGMPSEKEVVNNGLNVKKVVTISVEKIEELYLHTINQEEKIKQQEDRLKMMQKVIFQLQEKLQQLEEKVNQN</sequence>
<dbReference type="Proteomes" id="UP000215214">
    <property type="component" value="Chromosome TJEJU"/>
</dbReference>
<proteinExistence type="predicted"/>
<dbReference type="RefSeq" id="WP_157730028.1">
    <property type="nucleotide sequence ID" value="NZ_LT899436.1"/>
</dbReference>
<evidence type="ECO:0008006" key="5">
    <source>
        <dbReference type="Google" id="ProtNLM"/>
    </source>
</evidence>
<organism evidence="3 4">
    <name type="scientific">Tenacibaculum jejuense</name>
    <dbReference type="NCBI Taxonomy" id="584609"/>
    <lineage>
        <taxon>Bacteria</taxon>
        <taxon>Pseudomonadati</taxon>
        <taxon>Bacteroidota</taxon>
        <taxon>Flavobacteriia</taxon>
        <taxon>Flavobacteriales</taxon>
        <taxon>Flavobacteriaceae</taxon>
        <taxon>Tenacibaculum</taxon>
    </lineage>
</organism>
<keyword evidence="2" id="KW-0732">Signal</keyword>
<keyword evidence="4" id="KW-1185">Reference proteome</keyword>
<dbReference type="AlphaFoldDB" id="A0A238U646"/>
<accession>A0A238U646</accession>
<feature type="signal peptide" evidence="2">
    <location>
        <begin position="1"/>
        <end position="25"/>
    </location>
</feature>
<evidence type="ECO:0000256" key="2">
    <source>
        <dbReference type="SAM" id="SignalP"/>
    </source>
</evidence>
<evidence type="ECO:0000313" key="4">
    <source>
        <dbReference type="Proteomes" id="UP000215214"/>
    </source>
</evidence>
<evidence type="ECO:0000256" key="1">
    <source>
        <dbReference type="SAM" id="Coils"/>
    </source>
</evidence>
<feature type="coiled-coil region" evidence="1">
    <location>
        <begin position="392"/>
        <end position="419"/>
    </location>
</feature>
<protein>
    <recommendedName>
        <fullName evidence="5">Peptidase S74 domain-containing protein</fullName>
    </recommendedName>
</protein>
<gene>
    <name evidence="3" type="ORF">TJEJU_0020</name>
</gene>
<name>A0A238U646_9FLAO</name>
<evidence type="ECO:0000313" key="3">
    <source>
        <dbReference type="EMBL" id="SNR13830.1"/>
    </source>
</evidence>
<feature type="chain" id="PRO_5013008957" description="Peptidase S74 domain-containing protein" evidence="2">
    <location>
        <begin position="26"/>
        <end position="423"/>
    </location>
</feature>
<keyword evidence="1" id="KW-0175">Coiled coil</keyword>
<dbReference type="KEGG" id="tje:TJEJU_0020"/>
<reference evidence="3 4" key="1">
    <citation type="submission" date="2017-07" db="EMBL/GenBank/DDBJ databases">
        <authorList>
            <person name="Sun Z.S."/>
            <person name="Albrecht U."/>
            <person name="Echele G."/>
            <person name="Lee C.C."/>
        </authorList>
    </citation>
    <scope>NUCLEOTIDE SEQUENCE [LARGE SCALE GENOMIC DNA]</scope>
    <source>
        <strain evidence="4">type strain: KCTC 22618</strain>
    </source>
</reference>